<evidence type="ECO:0000256" key="1">
    <source>
        <dbReference type="SAM" id="MobiDB-lite"/>
    </source>
</evidence>
<evidence type="ECO:0000313" key="2">
    <source>
        <dbReference type="EMBL" id="CAG9806474.1"/>
    </source>
</evidence>
<sequence>MDAYQSFSNVDEEDLLDELPERRSSFCKSDKISLCESNKDDSGLGISDSIEMFKENLENQFLEELSCETNDVNTELNRKLPELIPLSNMTYSPNIKINIKSTADTVINTSNEEALPELQPIPVMIMDERKNSLPDESSNKAISNESRRSSTSSFIDILLDKLRRNYSESSASDISPKKISSESKTSDDDLLVEIASTVAFTKSENPNMLPTPVVENQSISSVFVNSASEYEEAIKRNKKVSSNKHDDKSKMSSKSQPPLMKAPKYPSNIKHPRTLAQKRLLLASNLSFLMIEQESKIFKQIQRKMSGKAVDYQFIDDLSEDEIPLKYGPWKALSWLKTEEDNYIQQFINIDGHSFKLTGSKGNHRNKFLPAQSCKPFHKHQTTSLRSVRCCEGGKVKKRIIDNLVNVESIKKFILEGNLSPYKKLEAKTLCNQLSLIKPRPLIKKIEEINRNRKLTDNDEDSAFLGDFMKFRMPDIKLEVKPQNKIPLDSKAKQYLNEIIPYRDLNENWINFSLSALSTKEEVTDENKTFEFTIPYCDDKPNILVREIIKQNDSVDSNCEDFDEFKWTFANDCDKNDILEMEIVEIIKDISNSVCINLNDDMFTKDDPLEQSCALVAPIKPKEALQEIASTSKNLKIDQSKKMLLELRRLNANVVKSDSSRVNDEEDIRRHALAHLAKDERDLRPTVIVTDSDTVLLSNKKTETRRQKRAPKRYSDYMQSVVIDGNEKEIEYEPPKKSKPKELIDEPFKAKAQHTDTGITHEETKQLKEAVKKWIHVNVDIQKLEHLDDIQPWCMLHNLYKCSCKTVVPKDIPLGDSNEVPIDDIVEETSIVPDNEKSDIIKVLSDSNNSPSKEFSIDNEDIEVEEVPSQENDENSRRVMPMESDKPRKNHCEVQEDIDLEEDNKENAPKMEILNISELVNGGIGPIYINIYDTKVNRLNQIFRSILNNKVALVYLDGLGYYLDMKKIDVMKLKFDEIRDELEHPVFIIRPKNYKSEEESSKMCGDFVSLLFKDDSELVKQIMDKGLLKEISRIIEIILQSVRKKIASQIGDEPTDFVKEQLSLITRDRSNSNSSVSSADTSPLQFNGKQLEKAPPPGFKTDMMKDFNRIFSMRMQKLCAIIRSNSLGLHPLDGYINKFYIYKWNLLLQSFEEDLINIWQVKLNDDFGKQYFMYIITSTSSPPYVENADTEDITNIKKLPLSNISALIKMILLRIENSKTMNMTVLLFGCKGYFRICGLLNSKENYFDGVSAKPTKQTHPRLTAKIQKVYNIWYGLKKASVLKIAPTIQTFTKDQDSNNDQEVKDNSHNDSNIQKEEANDVKSKDSTKQPSTYKWFLFNVSNDFSDIYIKQWKNYLPYRVIMNAISKARFNQRTIRILGPLNSAKDTPRIFALPTAPLKFKKEEGHNMTGNFLLFGPYLRESNSNLLLMQNVDGRMILRDDYEQLKNIQRNSRTRCLWIYANSLKCVTDSQIESIQPTWQKKCNKINENDENSTDCIKHKACKYHSDDLRKKVKISSTASGLKNKVL</sequence>
<proteinExistence type="predicted"/>
<protein>
    <submittedName>
        <fullName evidence="2">Uncharacterized protein</fullName>
    </submittedName>
</protein>
<feature type="region of interest" description="Disordered" evidence="1">
    <location>
        <begin position="1069"/>
        <end position="1098"/>
    </location>
</feature>
<reference evidence="2" key="1">
    <citation type="submission" date="2022-01" db="EMBL/GenBank/DDBJ databases">
        <authorList>
            <person name="King R."/>
        </authorList>
    </citation>
    <scope>NUCLEOTIDE SEQUENCE</scope>
</reference>
<dbReference type="OrthoDB" id="6119313at2759"/>
<keyword evidence="3" id="KW-1185">Reference proteome</keyword>
<feature type="region of interest" description="Disordered" evidence="1">
    <location>
        <begin position="866"/>
        <end position="890"/>
    </location>
</feature>
<name>A0A9N9WUF9_9DIPT</name>
<gene>
    <name evidence="2" type="ORF">CHIRRI_LOCUS9330</name>
</gene>
<dbReference type="Proteomes" id="UP001153620">
    <property type="component" value="Chromosome 3"/>
</dbReference>
<accession>A0A9N9WUF9</accession>
<feature type="region of interest" description="Disordered" evidence="1">
    <location>
        <begin position="1293"/>
        <end position="1327"/>
    </location>
</feature>
<reference evidence="2" key="2">
    <citation type="submission" date="2022-10" db="EMBL/GenBank/DDBJ databases">
        <authorList>
            <consortium name="ENA_rothamsted_submissions"/>
            <consortium name="culmorum"/>
            <person name="King R."/>
        </authorList>
    </citation>
    <scope>NUCLEOTIDE SEQUENCE</scope>
</reference>
<evidence type="ECO:0000313" key="3">
    <source>
        <dbReference type="Proteomes" id="UP001153620"/>
    </source>
</evidence>
<dbReference type="EMBL" id="OU895879">
    <property type="protein sequence ID" value="CAG9806474.1"/>
    <property type="molecule type" value="Genomic_DNA"/>
</dbReference>
<feature type="compositionally biased region" description="Low complexity" evidence="1">
    <location>
        <begin position="1071"/>
        <end position="1082"/>
    </location>
</feature>
<organism evidence="2 3">
    <name type="scientific">Chironomus riparius</name>
    <dbReference type="NCBI Taxonomy" id="315576"/>
    <lineage>
        <taxon>Eukaryota</taxon>
        <taxon>Metazoa</taxon>
        <taxon>Ecdysozoa</taxon>
        <taxon>Arthropoda</taxon>
        <taxon>Hexapoda</taxon>
        <taxon>Insecta</taxon>
        <taxon>Pterygota</taxon>
        <taxon>Neoptera</taxon>
        <taxon>Endopterygota</taxon>
        <taxon>Diptera</taxon>
        <taxon>Nematocera</taxon>
        <taxon>Chironomoidea</taxon>
        <taxon>Chironomidae</taxon>
        <taxon>Chironominae</taxon>
        <taxon>Chironomus</taxon>
    </lineage>
</organism>
<feature type="region of interest" description="Disordered" evidence="1">
    <location>
        <begin position="234"/>
        <end position="268"/>
    </location>
</feature>